<organism evidence="3 4">
    <name type="scientific">Danaus plexippus plexippus</name>
    <dbReference type="NCBI Taxonomy" id="278856"/>
    <lineage>
        <taxon>Eukaryota</taxon>
        <taxon>Metazoa</taxon>
        <taxon>Ecdysozoa</taxon>
        <taxon>Arthropoda</taxon>
        <taxon>Hexapoda</taxon>
        <taxon>Insecta</taxon>
        <taxon>Pterygota</taxon>
        <taxon>Neoptera</taxon>
        <taxon>Endopterygota</taxon>
        <taxon>Lepidoptera</taxon>
        <taxon>Glossata</taxon>
        <taxon>Ditrysia</taxon>
        <taxon>Papilionoidea</taxon>
        <taxon>Nymphalidae</taxon>
        <taxon>Danainae</taxon>
        <taxon>Danaini</taxon>
        <taxon>Danaina</taxon>
        <taxon>Danaus</taxon>
        <taxon>Danaus</taxon>
    </lineage>
</organism>
<evidence type="ECO:0000313" key="3">
    <source>
        <dbReference type="EMBL" id="OWR55755.1"/>
    </source>
</evidence>
<feature type="compositionally biased region" description="Basic and acidic residues" evidence="1">
    <location>
        <begin position="120"/>
        <end position="130"/>
    </location>
</feature>
<feature type="chain" id="PRO_5011118441" evidence="2">
    <location>
        <begin position="21"/>
        <end position="264"/>
    </location>
</feature>
<proteinExistence type="predicted"/>
<comment type="caution">
    <text evidence="3">The sequence shown here is derived from an EMBL/GenBank/DDBJ whole genome shotgun (WGS) entry which is preliminary data.</text>
</comment>
<evidence type="ECO:0000313" key="4">
    <source>
        <dbReference type="Proteomes" id="UP000007151"/>
    </source>
</evidence>
<protein>
    <submittedName>
        <fullName evidence="3">Uncharacterized protein</fullName>
    </submittedName>
</protein>
<feature type="compositionally biased region" description="Basic and acidic residues" evidence="1">
    <location>
        <begin position="162"/>
        <end position="172"/>
    </location>
</feature>
<name>A0A212FPY9_DANPL</name>
<dbReference type="EMBL" id="AGBW02000859">
    <property type="protein sequence ID" value="OWR55755.1"/>
    <property type="molecule type" value="Genomic_DNA"/>
</dbReference>
<evidence type="ECO:0000256" key="1">
    <source>
        <dbReference type="SAM" id="MobiDB-lite"/>
    </source>
</evidence>
<feature type="signal peptide" evidence="2">
    <location>
        <begin position="1"/>
        <end position="20"/>
    </location>
</feature>
<reference evidence="3 4" key="1">
    <citation type="journal article" date="2011" name="Cell">
        <title>The monarch butterfly genome yields insights into long-distance migration.</title>
        <authorList>
            <person name="Zhan S."/>
            <person name="Merlin C."/>
            <person name="Boore J.L."/>
            <person name="Reppert S.M."/>
        </authorList>
    </citation>
    <scope>NUCLEOTIDE SEQUENCE [LARGE SCALE GENOMIC DNA]</scope>
    <source>
        <strain evidence="3">F-2</strain>
    </source>
</reference>
<dbReference type="Proteomes" id="UP000007151">
    <property type="component" value="Unassembled WGS sequence"/>
</dbReference>
<dbReference type="InParanoid" id="A0A212FPY9"/>
<dbReference type="KEGG" id="dpl:KGM_213336"/>
<gene>
    <name evidence="3" type="ORF">KGM_213336</name>
</gene>
<accession>A0A212FPY9</accession>
<evidence type="ECO:0000256" key="2">
    <source>
        <dbReference type="SAM" id="SignalP"/>
    </source>
</evidence>
<sequence>MKAVVIVVVMLVENILPLDSFYDVGLEKRKINYLPVSLDREQVSESAEDMNPFIKRLKNIIPIPSKDEERKFTNKILVKRVLPHGAPQAVFEYDYSFKTLFKPLIRMHKKITLSDDSGEERESPSYDRHGPKLGNVHIVNMDDDREDPPPAPLGASRYHGAVHRDTEPKDAESNRLKSYNKIIYVLKDNLRSPYWGRSLETKDGQSKDGLYEFDDIDSGNKSKKWIPHYPLWNYWTYKKSIHEDVCPEQQVKVGNMCIWFPPHR</sequence>
<keyword evidence="2" id="KW-0732">Signal</keyword>
<feature type="region of interest" description="Disordered" evidence="1">
    <location>
        <begin position="113"/>
        <end position="172"/>
    </location>
</feature>
<dbReference type="AlphaFoldDB" id="A0A212FPY9"/>
<keyword evidence="4" id="KW-1185">Reference proteome</keyword>